<feature type="domain" description="Cadherin" evidence="14">
    <location>
        <begin position="385"/>
        <end position="511"/>
    </location>
</feature>
<evidence type="ECO:0000256" key="5">
    <source>
        <dbReference type="ARBA" id="ARBA00022737"/>
    </source>
</evidence>
<evidence type="ECO:0000256" key="10">
    <source>
        <dbReference type="ARBA" id="ARBA00023157"/>
    </source>
</evidence>
<dbReference type="PROSITE" id="PS00232">
    <property type="entry name" value="CADHERIN_1"/>
    <property type="match status" value="2"/>
</dbReference>
<dbReference type="Gene3D" id="2.60.40.60">
    <property type="entry name" value="Cadherins"/>
    <property type="match status" value="8"/>
</dbReference>
<dbReference type="PROSITE" id="PS50268">
    <property type="entry name" value="CADHERIN_2"/>
    <property type="match status" value="8"/>
</dbReference>
<feature type="domain" description="Cadherin" evidence="14">
    <location>
        <begin position="142"/>
        <end position="263"/>
    </location>
</feature>
<keyword evidence="4 13" id="KW-0732">Signal</keyword>
<feature type="domain" description="Cadherin" evidence="14">
    <location>
        <begin position="849"/>
        <end position="990"/>
    </location>
</feature>
<dbReference type="PANTHER" id="PTHR24026:SF126">
    <property type="entry name" value="PROTOCADHERIN FAT 4"/>
    <property type="match status" value="1"/>
</dbReference>
<keyword evidence="10" id="KW-1015">Disulfide bond</keyword>
<dbReference type="AlphaFoldDB" id="A0AAV4F2J4"/>
<evidence type="ECO:0000256" key="2">
    <source>
        <dbReference type="ARBA" id="ARBA00022536"/>
    </source>
</evidence>
<keyword evidence="5" id="KW-0677">Repeat</keyword>
<dbReference type="InterPro" id="IPR002126">
    <property type="entry name" value="Cadherin-like_dom"/>
</dbReference>
<evidence type="ECO:0000256" key="6">
    <source>
        <dbReference type="ARBA" id="ARBA00022837"/>
    </source>
</evidence>
<evidence type="ECO:0000313" key="15">
    <source>
        <dbReference type="EMBL" id="GFR67442.1"/>
    </source>
</evidence>
<evidence type="ECO:0000256" key="1">
    <source>
        <dbReference type="ARBA" id="ARBA00004167"/>
    </source>
</evidence>
<comment type="subcellular location">
    <subcellularLocation>
        <location evidence="1">Membrane</location>
        <topology evidence="1">Single-pass membrane protein</topology>
    </subcellularLocation>
</comment>
<keyword evidence="11" id="KW-0325">Glycoprotein</keyword>
<dbReference type="CDD" id="cd11304">
    <property type="entry name" value="Cadherin_repeat"/>
    <property type="match status" value="8"/>
</dbReference>
<comment type="caution">
    <text evidence="15">The sequence shown here is derived from an EMBL/GenBank/DDBJ whole genome shotgun (WGS) entry which is preliminary data.</text>
</comment>
<evidence type="ECO:0000256" key="8">
    <source>
        <dbReference type="ARBA" id="ARBA00022989"/>
    </source>
</evidence>
<dbReference type="GO" id="GO:0005509">
    <property type="term" value="F:calcium ion binding"/>
    <property type="evidence" value="ECO:0007669"/>
    <property type="project" value="UniProtKB-UniRule"/>
</dbReference>
<evidence type="ECO:0000256" key="7">
    <source>
        <dbReference type="ARBA" id="ARBA00022889"/>
    </source>
</evidence>
<feature type="domain" description="Cadherin" evidence="14">
    <location>
        <begin position="739"/>
        <end position="846"/>
    </location>
</feature>
<feature type="domain" description="Cadherin" evidence="14">
    <location>
        <begin position="621"/>
        <end position="727"/>
    </location>
</feature>
<proteinExistence type="predicted"/>
<keyword evidence="8" id="KW-1133">Transmembrane helix</keyword>
<dbReference type="SMART" id="SM00112">
    <property type="entry name" value="CA"/>
    <property type="match status" value="8"/>
</dbReference>
<sequence length="1031" mass="112357">MVGRLFLLHAGVLMLQASILVSGQLNSPPRLKPGSETYFQVSEGAAIGEVLFSLRATDSDAGDVLTFSALTDETRSLVDLGTPVKGSDGVWSCELLLKTQLDRDQGLDTRKLFFEVSDKSAQVSIYIMMIITDINDNPPTFLGLPYKTSIPEDFEVGKDFFTVSARDPDMGNGGSVEYTFETNRREFKETFDIHPYLGHIALNRSLDYEQRSFYHLKVSATDLGDQRCPGATCLCNASTTQCDGEPVDLFITVEDVQDTPPEFERLLNMYYVPENRNVGDAILQVQAVDGDRGVDVPNQIRYSFTTNNPNPFSIDEISGTISVKERLDAADPRSTGGLYILAVTATEVSPTGSSAPADIDPSRSTSQTNVSIIVTDVDDHAPQFNHLTYSANVLENTPSGAPLTVSPTIEVSDKDQGENSRFRISVKRNGVPYNGFTTLPGEGQIIQGSSRVTITVGDTTELDYETENVIAFQLVLTEEHANEDAHLPSRPPATATVVLNLSDANDNSPTFPPSQPRSFSVSEDLAPGEVIGTVTAQDADSGDFGNVTFNLEMDGHEEEFNISSEGVIRLAKTLDREVRSAYSLVVIATDSPSSPASQQRTSRLPITANVLDVNDLDPQWTLVIPVVSVQESALPDTKITDLIAVDRDQGLNGEIEYSIAPGTNGSTLFVVRKIDGRAELSVGSSLVGHSGLLVVKVKATDKGASPRTSEAEVTVLVIDENQFTPVFTNPDEGQYNVSTGELPEIIVDEEEPINTVLMQFKATDRDQGVNGEINYFLVPSLNKDFEFFMVDRETGYLRAARRLDREAKESYEIQVKAEDLGQPAARASILTMRVRLRDIDDHTPTFASQVMPLTMSVQEENNSANIGVVEASDADSELSNRGVCYYLFGGDFLSRLKLNKDTGNLSLKEKINRETTQLFDVVIKASPRCNLDPLTFVTPEDLADSASTATGGRSTSSSLATPPEAYNASDASLLWVRVTVLDVNDNPPQFSHQTLSTGILFDVPRDTEIMNLAVSSGNSQTLLARKLMIMK</sequence>
<keyword evidence="7" id="KW-0130">Cell adhesion</keyword>
<dbReference type="EMBL" id="BMAT01011148">
    <property type="protein sequence ID" value="GFR67442.1"/>
    <property type="molecule type" value="Genomic_DNA"/>
</dbReference>
<evidence type="ECO:0000256" key="3">
    <source>
        <dbReference type="ARBA" id="ARBA00022692"/>
    </source>
</evidence>
<keyword evidence="6 12" id="KW-0106">Calcium</keyword>
<dbReference type="FunFam" id="2.60.40.60:FF:000039">
    <property type="entry name" value="FAT atypical cadherin 3"/>
    <property type="match status" value="1"/>
</dbReference>
<feature type="domain" description="Cadherin" evidence="14">
    <location>
        <begin position="272"/>
        <end position="384"/>
    </location>
</feature>
<dbReference type="FunFam" id="2.60.40.60:FF:000002">
    <property type="entry name" value="Protocadherin alpha 2"/>
    <property type="match status" value="1"/>
</dbReference>
<keyword evidence="16" id="KW-1185">Reference proteome</keyword>
<protein>
    <submittedName>
        <fullName evidence="15">Cadherin-23</fullName>
    </submittedName>
</protein>
<keyword evidence="2" id="KW-0245">EGF-like domain</keyword>
<dbReference type="Proteomes" id="UP000762676">
    <property type="component" value="Unassembled WGS sequence"/>
</dbReference>
<evidence type="ECO:0000259" key="14">
    <source>
        <dbReference type="PROSITE" id="PS50268"/>
    </source>
</evidence>
<feature type="domain" description="Cadherin" evidence="14">
    <location>
        <begin position="513"/>
        <end position="620"/>
    </location>
</feature>
<evidence type="ECO:0000256" key="11">
    <source>
        <dbReference type="ARBA" id="ARBA00023180"/>
    </source>
</evidence>
<name>A0AAV4F2J4_9GAST</name>
<organism evidence="15 16">
    <name type="scientific">Elysia marginata</name>
    <dbReference type="NCBI Taxonomy" id="1093978"/>
    <lineage>
        <taxon>Eukaryota</taxon>
        <taxon>Metazoa</taxon>
        <taxon>Spiralia</taxon>
        <taxon>Lophotrochozoa</taxon>
        <taxon>Mollusca</taxon>
        <taxon>Gastropoda</taxon>
        <taxon>Heterobranchia</taxon>
        <taxon>Euthyneura</taxon>
        <taxon>Panpulmonata</taxon>
        <taxon>Sacoglossa</taxon>
        <taxon>Placobranchoidea</taxon>
        <taxon>Plakobranchidae</taxon>
        <taxon>Elysia</taxon>
    </lineage>
</organism>
<feature type="domain" description="Cadherin" evidence="14">
    <location>
        <begin position="33"/>
        <end position="141"/>
    </location>
</feature>
<dbReference type="GO" id="GO:0005886">
    <property type="term" value="C:plasma membrane"/>
    <property type="evidence" value="ECO:0007669"/>
    <property type="project" value="UniProtKB-SubCell"/>
</dbReference>
<feature type="signal peptide" evidence="13">
    <location>
        <begin position="1"/>
        <end position="23"/>
    </location>
</feature>
<dbReference type="InterPro" id="IPR020894">
    <property type="entry name" value="Cadherin_CS"/>
</dbReference>
<dbReference type="PANTHER" id="PTHR24026">
    <property type="entry name" value="FAT ATYPICAL CADHERIN-RELATED"/>
    <property type="match status" value="1"/>
</dbReference>
<feature type="chain" id="PRO_5043607346" evidence="13">
    <location>
        <begin position="24"/>
        <end position="1031"/>
    </location>
</feature>
<accession>A0AAV4F2J4</accession>
<gene>
    <name evidence="15" type="ORF">ElyMa_005582400</name>
</gene>
<dbReference type="GO" id="GO:0007156">
    <property type="term" value="P:homophilic cell adhesion via plasma membrane adhesion molecules"/>
    <property type="evidence" value="ECO:0007669"/>
    <property type="project" value="InterPro"/>
</dbReference>
<dbReference type="SUPFAM" id="SSF49313">
    <property type="entry name" value="Cadherin-like"/>
    <property type="match status" value="7"/>
</dbReference>
<keyword evidence="3" id="KW-0812">Transmembrane</keyword>
<dbReference type="Pfam" id="PF00028">
    <property type="entry name" value="Cadherin"/>
    <property type="match status" value="5"/>
</dbReference>
<dbReference type="FunFam" id="2.60.40.60:FF:000033">
    <property type="entry name" value="FAT atypical cadherin 1"/>
    <property type="match status" value="1"/>
</dbReference>
<evidence type="ECO:0000256" key="13">
    <source>
        <dbReference type="SAM" id="SignalP"/>
    </source>
</evidence>
<evidence type="ECO:0000256" key="4">
    <source>
        <dbReference type="ARBA" id="ARBA00022729"/>
    </source>
</evidence>
<dbReference type="PRINTS" id="PR00205">
    <property type="entry name" value="CADHERIN"/>
</dbReference>
<keyword evidence="9" id="KW-0472">Membrane</keyword>
<evidence type="ECO:0000256" key="9">
    <source>
        <dbReference type="ARBA" id="ARBA00023136"/>
    </source>
</evidence>
<evidence type="ECO:0000313" key="16">
    <source>
        <dbReference type="Proteomes" id="UP000762676"/>
    </source>
</evidence>
<evidence type="ECO:0000256" key="12">
    <source>
        <dbReference type="PROSITE-ProRule" id="PRU00043"/>
    </source>
</evidence>
<reference evidence="15 16" key="1">
    <citation type="journal article" date="2021" name="Elife">
        <title>Chloroplast acquisition without the gene transfer in kleptoplastic sea slugs, Plakobranchus ocellatus.</title>
        <authorList>
            <person name="Maeda T."/>
            <person name="Takahashi S."/>
            <person name="Yoshida T."/>
            <person name="Shimamura S."/>
            <person name="Takaki Y."/>
            <person name="Nagai Y."/>
            <person name="Toyoda A."/>
            <person name="Suzuki Y."/>
            <person name="Arimoto A."/>
            <person name="Ishii H."/>
            <person name="Satoh N."/>
            <person name="Nishiyama T."/>
            <person name="Hasebe M."/>
            <person name="Maruyama T."/>
            <person name="Minagawa J."/>
            <person name="Obokata J."/>
            <person name="Shigenobu S."/>
        </authorList>
    </citation>
    <scope>NUCLEOTIDE SEQUENCE [LARGE SCALE GENOMIC DNA]</scope>
</reference>
<dbReference type="InterPro" id="IPR015919">
    <property type="entry name" value="Cadherin-like_sf"/>
</dbReference>